<sequence precursor="true">MKHFLWPALLLILSAGRVSADDISSLLETLTPYELQALAEAAISEANEDRLLEIMTEMKRRKLWIFAESPGIDA</sequence>
<reference evidence="2 3" key="2">
    <citation type="journal article" date="2017" name="Genome Biol. Evol.">
        <title>Trajectories and Drivers of Genome Evolution in Surface-Associated Marine Phaeobacter.</title>
        <authorList>
            <person name="Freese H.M."/>
            <person name="Sikorski J."/>
            <person name="Bunk B."/>
            <person name="Scheuner C."/>
            <person name="Meier-Kolthoff J.P."/>
            <person name="Sproer C."/>
            <person name="Gram L."/>
            <person name="Overmann J."/>
        </authorList>
    </citation>
    <scope>NUCLEOTIDE SEQUENCE [LARGE SCALE GENOMIC DNA]</scope>
    <source>
        <strain evidence="2 3">P88</strain>
        <plasmid evidence="3">pp88_i</plasmid>
    </source>
</reference>
<protein>
    <recommendedName>
        <fullName evidence="4">Magnesium transporter MgtE intracellular domain-containing protein</fullName>
    </recommendedName>
</protein>
<reference evidence="2 3" key="1">
    <citation type="journal article" date="2017" name="Front. Microbiol.">
        <title>Phaeobacter piscinae sp. nov., a species of the Roseobacter group and potential aquaculture probiont.</title>
        <authorList>
            <person name="Sonnenschein E.C."/>
            <person name="Phippen C.B.W."/>
            <person name="Nielsen K.F."/>
            <person name="Mateiu R.V."/>
            <person name="Melchiorsen J."/>
            <person name="Gram L."/>
            <person name="Overmann J."/>
            <person name="Freese H.M."/>
        </authorList>
    </citation>
    <scope>NUCLEOTIDE SEQUENCE [LARGE SCALE GENOMIC DNA]</scope>
    <source>
        <strain evidence="2 3">P88</strain>
        <plasmid evidence="3">pp88_i</plasmid>
    </source>
</reference>
<dbReference type="Proteomes" id="UP000236447">
    <property type="component" value="Plasmid pP88_i"/>
</dbReference>
<organism evidence="2 3">
    <name type="scientific">Phaeobacter inhibens</name>
    <dbReference type="NCBI Taxonomy" id="221822"/>
    <lineage>
        <taxon>Bacteria</taxon>
        <taxon>Pseudomonadati</taxon>
        <taxon>Pseudomonadota</taxon>
        <taxon>Alphaproteobacteria</taxon>
        <taxon>Rhodobacterales</taxon>
        <taxon>Roseobacteraceae</taxon>
        <taxon>Phaeobacter</taxon>
    </lineage>
</organism>
<name>A0A2I7KHG6_9RHOB</name>
<accession>A0A2I7KHG6</accession>
<evidence type="ECO:0000256" key="1">
    <source>
        <dbReference type="SAM" id="SignalP"/>
    </source>
</evidence>
<gene>
    <name evidence="2" type="ORF">PhaeoP88_04704</name>
</gene>
<dbReference type="EMBL" id="CP010734">
    <property type="protein sequence ID" value="AUR02016.1"/>
    <property type="molecule type" value="Genomic_DNA"/>
</dbReference>
<feature type="chain" id="PRO_5014460509" description="Magnesium transporter MgtE intracellular domain-containing protein" evidence="1">
    <location>
        <begin position="21"/>
        <end position="74"/>
    </location>
</feature>
<evidence type="ECO:0008006" key="4">
    <source>
        <dbReference type="Google" id="ProtNLM"/>
    </source>
</evidence>
<keyword evidence="1" id="KW-0732">Signal</keyword>
<proteinExistence type="predicted"/>
<feature type="signal peptide" evidence="1">
    <location>
        <begin position="1"/>
        <end position="20"/>
    </location>
</feature>
<geneLocation type="plasmid" evidence="3">
    <name>pp88_i</name>
</geneLocation>
<dbReference type="RefSeq" id="WP_102884830.1">
    <property type="nucleotide sequence ID" value="NZ_CP010734.1"/>
</dbReference>
<dbReference type="AlphaFoldDB" id="A0A2I7KHG6"/>
<keyword evidence="2" id="KW-0614">Plasmid</keyword>
<evidence type="ECO:0000313" key="2">
    <source>
        <dbReference type="EMBL" id="AUR02016.1"/>
    </source>
</evidence>
<evidence type="ECO:0000313" key="3">
    <source>
        <dbReference type="Proteomes" id="UP000236447"/>
    </source>
</evidence>